<accession>A0A9E2L2V5</accession>
<evidence type="ECO:0000256" key="1">
    <source>
        <dbReference type="SAM" id="MobiDB-lite"/>
    </source>
</evidence>
<gene>
    <name evidence="2" type="ORF">IAA16_06810</name>
</gene>
<protein>
    <submittedName>
        <fullName evidence="2">Uncharacterized protein</fullName>
    </submittedName>
</protein>
<feature type="non-terminal residue" evidence="2">
    <location>
        <position position="1"/>
    </location>
</feature>
<comment type="caution">
    <text evidence="2">The sequence shown here is derived from an EMBL/GenBank/DDBJ whole genome shotgun (WGS) entry which is preliminary data.</text>
</comment>
<reference evidence="2" key="2">
    <citation type="submission" date="2021-04" db="EMBL/GenBank/DDBJ databases">
        <authorList>
            <person name="Gilroy R."/>
        </authorList>
    </citation>
    <scope>NUCLEOTIDE SEQUENCE</scope>
    <source>
        <strain evidence="2">Gambia15-2214</strain>
    </source>
</reference>
<dbReference type="Proteomes" id="UP000823914">
    <property type="component" value="Unassembled WGS sequence"/>
</dbReference>
<feature type="region of interest" description="Disordered" evidence="1">
    <location>
        <begin position="123"/>
        <end position="147"/>
    </location>
</feature>
<reference evidence="2" key="1">
    <citation type="journal article" date="2021" name="PeerJ">
        <title>Extensive microbial diversity within the chicken gut microbiome revealed by metagenomics and culture.</title>
        <authorList>
            <person name="Gilroy R."/>
            <person name="Ravi A."/>
            <person name="Getino M."/>
            <person name="Pursley I."/>
            <person name="Horton D.L."/>
            <person name="Alikhan N.F."/>
            <person name="Baker D."/>
            <person name="Gharbi K."/>
            <person name="Hall N."/>
            <person name="Watson M."/>
            <person name="Adriaenssens E.M."/>
            <person name="Foster-Nyarko E."/>
            <person name="Jarju S."/>
            <person name="Secka A."/>
            <person name="Antonio M."/>
            <person name="Oren A."/>
            <person name="Chaudhuri R.R."/>
            <person name="La Ragione R."/>
            <person name="Hildebrand F."/>
            <person name="Pallen M.J."/>
        </authorList>
    </citation>
    <scope>NUCLEOTIDE SEQUENCE</scope>
    <source>
        <strain evidence="2">Gambia15-2214</strain>
    </source>
</reference>
<name>A0A9E2L2V5_9SPIR</name>
<dbReference type="EMBL" id="JAHLFV010000162">
    <property type="protein sequence ID" value="MBU3850259.1"/>
    <property type="molecule type" value="Genomic_DNA"/>
</dbReference>
<sequence length="255" mass="29918">ESVFLDTIEALRFHGYEGEELAILSAGTMENRVTEVNGLFTRTSYDKNYRVVSRLTWSTQPETEATFVLDNPFLLQENFYYYENSGICQRSVTIDYKNNQQTEKEYTETGLLSRETLYVYREPESIENQPVTKEQDKDSKNSNDAMGVQYPRKERLTEFFYNAENKLTGKKETLFTADTPLVYETKYHNPGNEFQGYDYYENGELKLTRRYSDADSYKETVFLPGNYRIEATYRGAKLLSEVTYANDIEVRRVDY</sequence>
<organism evidence="2 3">
    <name type="scientific">Candidatus Treponema excrementipullorum</name>
    <dbReference type="NCBI Taxonomy" id="2838768"/>
    <lineage>
        <taxon>Bacteria</taxon>
        <taxon>Pseudomonadati</taxon>
        <taxon>Spirochaetota</taxon>
        <taxon>Spirochaetia</taxon>
        <taxon>Spirochaetales</taxon>
        <taxon>Treponemataceae</taxon>
        <taxon>Treponema</taxon>
    </lineage>
</organism>
<evidence type="ECO:0000313" key="2">
    <source>
        <dbReference type="EMBL" id="MBU3850259.1"/>
    </source>
</evidence>
<dbReference type="AlphaFoldDB" id="A0A9E2L2V5"/>
<evidence type="ECO:0000313" key="3">
    <source>
        <dbReference type="Proteomes" id="UP000823914"/>
    </source>
</evidence>
<proteinExistence type="predicted"/>